<feature type="domain" description="DUF6398" evidence="1">
    <location>
        <begin position="1"/>
        <end position="78"/>
    </location>
</feature>
<dbReference type="Pfam" id="PF19935">
    <property type="entry name" value="DUF6398"/>
    <property type="match status" value="1"/>
</dbReference>
<gene>
    <name evidence="2" type="ORF">KGHFPOIM_00011</name>
</gene>
<name>A0A7G9Z9D5_9EURY</name>
<evidence type="ECO:0000313" key="2">
    <source>
        <dbReference type="EMBL" id="QNO56869.1"/>
    </source>
</evidence>
<reference evidence="2" key="1">
    <citation type="submission" date="2020-06" db="EMBL/GenBank/DDBJ databases">
        <title>Unique genomic features of the anaerobic methanotrophic archaea.</title>
        <authorList>
            <person name="Chadwick G.L."/>
            <person name="Skennerton C.T."/>
            <person name="Laso-Perez R."/>
            <person name="Leu A.O."/>
            <person name="Speth D.R."/>
            <person name="Yu H."/>
            <person name="Morgan-Lang C."/>
            <person name="Hatzenpichler R."/>
            <person name="Goudeau D."/>
            <person name="Malmstrom R."/>
            <person name="Brazelton W.J."/>
            <person name="Woyke T."/>
            <person name="Hallam S.J."/>
            <person name="Tyson G.W."/>
            <person name="Wegener G."/>
            <person name="Boetius A."/>
            <person name="Orphan V."/>
        </authorList>
    </citation>
    <scope>NUCLEOTIDE SEQUENCE</scope>
</reference>
<dbReference type="AlphaFoldDB" id="A0A7G9Z9D5"/>
<protein>
    <recommendedName>
        <fullName evidence="1">DUF6398 domain-containing protein</fullName>
    </recommendedName>
</protein>
<sequence length="119" mass="13588">MSRKRNVPFLSGRMEIWAAAVIHALGGINFLFDPNFEPYVGAAEISDYFGTSKSTVSQKAKIIRDMFKMGYWDKEFSTTHMQKSNPVSNLVMVDEMIVDLRSLPPDIQEISRQKNGRKK</sequence>
<accession>A0A7G9Z9D5</accession>
<organism evidence="2">
    <name type="scientific">Candidatus Methanophaga sp. ANME-1 ERB7</name>
    <dbReference type="NCBI Taxonomy" id="2759913"/>
    <lineage>
        <taxon>Archaea</taxon>
        <taxon>Methanobacteriati</taxon>
        <taxon>Methanobacteriota</taxon>
        <taxon>Stenosarchaea group</taxon>
        <taxon>Methanomicrobia</taxon>
        <taxon>Candidatus Methanophagales</taxon>
        <taxon>Candidatus Methanophagaceae</taxon>
        <taxon>Candidatus Methanophaga</taxon>
    </lineage>
</organism>
<dbReference type="InterPro" id="IPR045651">
    <property type="entry name" value="DUF6398"/>
</dbReference>
<proteinExistence type="predicted"/>
<dbReference type="EMBL" id="MT631671">
    <property type="protein sequence ID" value="QNO56869.1"/>
    <property type="molecule type" value="Genomic_DNA"/>
</dbReference>
<evidence type="ECO:0000259" key="1">
    <source>
        <dbReference type="Pfam" id="PF19935"/>
    </source>
</evidence>